<evidence type="ECO:0000313" key="2">
    <source>
        <dbReference type="EMBL" id="KAJ8777447.1"/>
    </source>
</evidence>
<organism evidence="2 3">
    <name type="scientific">Eschrichtius robustus</name>
    <name type="common">California gray whale</name>
    <name type="synonym">Eschrichtius gibbosus</name>
    <dbReference type="NCBI Taxonomy" id="9764"/>
    <lineage>
        <taxon>Eukaryota</taxon>
        <taxon>Metazoa</taxon>
        <taxon>Chordata</taxon>
        <taxon>Craniata</taxon>
        <taxon>Vertebrata</taxon>
        <taxon>Euteleostomi</taxon>
        <taxon>Mammalia</taxon>
        <taxon>Eutheria</taxon>
        <taxon>Laurasiatheria</taxon>
        <taxon>Artiodactyla</taxon>
        <taxon>Whippomorpha</taxon>
        <taxon>Cetacea</taxon>
        <taxon>Mysticeti</taxon>
        <taxon>Eschrichtiidae</taxon>
        <taxon>Eschrichtius</taxon>
    </lineage>
</organism>
<protein>
    <submittedName>
        <fullName evidence="2">Uncharacterized protein</fullName>
    </submittedName>
</protein>
<dbReference type="AlphaFoldDB" id="A0AB34GDP5"/>
<sequence>MLTCLPSLWVKQTLLCAVWTLPSRAWEGTSLSGCDVLEAGREVRRLRGSSTPARQFDACVAPSPVSTCGRSQLLYVYRDPEEMEKDEQGAPEKVLALEEIQGI</sequence>
<proteinExistence type="predicted"/>
<feature type="signal peptide" evidence="1">
    <location>
        <begin position="1"/>
        <end position="25"/>
    </location>
</feature>
<comment type="caution">
    <text evidence="2">The sequence shown here is derived from an EMBL/GenBank/DDBJ whole genome shotgun (WGS) entry which is preliminary data.</text>
</comment>
<accession>A0AB34GDP5</accession>
<name>A0AB34GDP5_ESCRO</name>
<reference evidence="2 3" key="1">
    <citation type="submission" date="2022-11" db="EMBL/GenBank/DDBJ databases">
        <title>Whole genome sequence of Eschrichtius robustus ER-17-0199.</title>
        <authorList>
            <person name="Bruniche-Olsen A."/>
            <person name="Black A.N."/>
            <person name="Fields C.J."/>
            <person name="Walden K."/>
            <person name="Dewoody J.A."/>
        </authorList>
    </citation>
    <scope>NUCLEOTIDE SEQUENCE [LARGE SCALE GENOMIC DNA]</scope>
    <source>
        <strain evidence="2">ER-17-0199</strain>
        <tissue evidence="2">Blubber</tissue>
    </source>
</reference>
<dbReference type="Proteomes" id="UP001159641">
    <property type="component" value="Unassembled WGS sequence"/>
</dbReference>
<evidence type="ECO:0000256" key="1">
    <source>
        <dbReference type="SAM" id="SignalP"/>
    </source>
</evidence>
<evidence type="ECO:0000313" key="3">
    <source>
        <dbReference type="Proteomes" id="UP001159641"/>
    </source>
</evidence>
<dbReference type="EMBL" id="JAIQCJ010002315">
    <property type="protein sequence ID" value="KAJ8777447.1"/>
    <property type="molecule type" value="Genomic_DNA"/>
</dbReference>
<keyword evidence="3" id="KW-1185">Reference proteome</keyword>
<feature type="chain" id="PRO_5044331560" evidence="1">
    <location>
        <begin position="26"/>
        <end position="103"/>
    </location>
</feature>
<keyword evidence="1" id="KW-0732">Signal</keyword>
<gene>
    <name evidence="2" type="ORF">J1605_014830</name>
</gene>